<keyword evidence="2" id="KW-0472">Membrane</keyword>
<dbReference type="InterPro" id="IPR024399">
    <property type="entry name" value="DUF2628"/>
</dbReference>
<accession>A0ABT4VMQ5</accession>
<feature type="transmembrane region" description="Helical" evidence="2">
    <location>
        <begin position="20"/>
        <end position="38"/>
    </location>
</feature>
<feature type="transmembrane region" description="Helical" evidence="2">
    <location>
        <begin position="43"/>
        <end position="61"/>
    </location>
</feature>
<dbReference type="Pfam" id="PF10947">
    <property type="entry name" value="DUF2628"/>
    <property type="match status" value="1"/>
</dbReference>
<reference evidence="3" key="1">
    <citation type="submission" date="2022-11" db="EMBL/GenBank/DDBJ databases">
        <title>Hoeflea poritis sp. nov., isolated from scleractinian coral Porites lutea.</title>
        <authorList>
            <person name="Zhang G."/>
            <person name="Wei Q."/>
            <person name="Cai L."/>
        </authorList>
    </citation>
    <scope>NUCLEOTIDE SEQUENCE</scope>
    <source>
        <strain evidence="3">E7-10</strain>
    </source>
</reference>
<dbReference type="EMBL" id="JAPJZH010000004">
    <property type="protein sequence ID" value="MDA4845333.1"/>
    <property type="molecule type" value="Genomic_DNA"/>
</dbReference>
<dbReference type="Proteomes" id="UP001148313">
    <property type="component" value="Unassembled WGS sequence"/>
</dbReference>
<feature type="region of interest" description="Disordered" evidence="1">
    <location>
        <begin position="123"/>
        <end position="161"/>
    </location>
</feature>
<feature type="transmembrane region" description="Helical" evidence="2">
    <location>
        <begin position="67"/>
        <end position="84"/>
    </location>
</feature>
<evidence type="ECO:0000256" key="1">
    <source>
        <dbReference type="SAM" id="MobiDB-lite"/>
    </source>
</evidence>
<keyword evidence="4" id="KW-1185">Reference proteome</keyword>
<comment type="caution">
    <text evidence="3">The sequence shown here is derived from an EMBL/GenBank/DDBJ whole genome shotgun (WGS) entry which is preliminary data.</text>
</comment>
<proteinExistence type="predicted"/>
<keyword evidence="2" id="KW-0812">Transmembrane</keyword>
<dbReference type="RefSeq" id="WP_271088953.1">
    <property type="nucleotide sequence ID" value="NZ_JAPJZH010000004.1"/>
</dbReference>
<gene>
    <name evidence="3" type="ORF">OOZ53_08235</name>
</gene>
<evidence type="ECO:0000256" key="2">
    <source>
        <dbReference type="SAM" id="Phobius"/>
    </source>
</evidence>
<protein>
    <submittedName>
        <fullName evidence="3">DUF2628 domain-containing protein</fullName>
    </submittedName>
</protein>
<keyword evidence="2" id="KW-1133">Transmembrane helix</keyword>
<name>A0ABT4VMQ5_9HYPH</name>
<evidence type="ECO:0000313" key="4">
    <source>
        <dbReference type="Proteomes" id="UP001148313"/>
    </source>
</evidence>
<sequence>MASYVVLTPPDGCEKDERAALIRDGFSLLALIVPVIWLLWNRLWFAAIMLLLLSVAIAVAISQLPAWSTVFTVSSVMISLFVALEGNNWRIAKKERQGWDLRAVIDAPDHATAEEIFFSAAAQTNQQKPRPAPAFGKEAATGPAPVGSGPALGLLDYENRG</sequence>
<organism evidence="3 4">
    <name type="scientific">Hoeflea poritis</name>
    <dbReference type="NCBI Taxonomy" id="2993659"/>
    <lineage>
        <taxon>Bacteria</taxon>
        <taxon>Pseudomonadati</taxon>
        <taxon>Pseudomonadota</taxon>
        <taxon>Alphaproteobacteria</taxon>
        <taxon>Hyphomicrobiales</taxon>
        <taxon>Rhizobiaceae</taxon>
        <taxon>Hoeflea</taxon>
    </lineage>
</organism>
<evidence type="ECO:0000313" key="3">
    <source>
        <dbReference type="EMBL" id="MDA4845333.1"/>
    </source>
</evidence>